<proteinExistence type="predicted"/>
<dbReference type="Proteomes" id="UP001165444">
    <property type="component" value="Unassembled WGS sequence"/>
</dbReference>
<dbReference type="Pfam" id="PF00465">
    <property type="entry name" value="Fe-ADH"/>
    <property type="match status" value="1"/>
</dbReference>
<dbReference type="RefSeq" id="WP_243326325.1">
    <property type="nucleotide sequence ID" value="NZ_JAKZMM010000047.1"/>
</dbReference>
<dbReference type="Gene3D" id="1.20.1090.10">
    <property type="entry name" value="Dehydroquinate synthase-like - alpha domain"/>
    <property type="match status" value="1"/>
</dbReference>
<dbReference type="InterPro" id="IPR044731">
    <property type="entry name" value="BDH-like"/>
</dbReference>
<dbReference type="PANTHER" id="PTHR43633:SF1">
    <property type="entry name" value="ALCOHOL DEHYDROGENASE YQHD"/>
    <property type="match status" value="1"/>
</dbReference>
<dbReference type="Gene3D" id="3.40.50.1970">
    <property type="match status" value="1"/>
</dbReference>
<gene>
    <name evidence="4" type="ORF">MUN53_15030</name>
</gene>
<evidence type="ECO:0000259" key="3">
    <source>
        <dbReference type="Pfam" id="PF25137"/>
    </source>
</evidence>
<reference evidence="4 5" key="1">
    <citation type="submission" date="2022-03" db="EMBL/GenBank/DDBJ databases">
        <title>Parabacteroides sp. nov. isolated from swine feces.</title>
        <authorList>
            <person name="Bak J.E."/>
        </authorList>
    </citation>
    <scope>NUCLEOTIDE SEQUENCE [LARGE SCALE GENOMIC DNA]</scope>
    <source>
        <strain evidence="4 5">AGMB00274</strain>
    </source>
</reference>
<dbReference type="EMBL" id="JAKZMM010000047">
    <property type="protein sequence ID" value="MCJ2381903.1"/>
    <property type="molecule type" value="Genomic_DNA"/>
</dbReference>
<dbReference type="Pfam" id="PF25137">
    <property type="entry name" value="ADH_Fe_C"/>
    <property type="match status" value="1"/>
</dbReference>
<dbReference type="InterPro" id="IPR001670">
    <property type="entry name" value="ADH_Fe/GldA"/>
</dbReference>
<evidence type="ECO:0000313" key="5">
    <source>
        <dbReference type="Proteomes" id="UP001165444"/>
    </source>
</evidence>
<name>A0ABT0C4S3_9BACT</name>
<comment type="caution">
    <text evidence="4">The sequence shown here is derived from an EMBL/GenBank/DDBJ whole genome shotgun (WGS) entry which is preliminary data.</text>
</comment>
<protein>
    <submittedName>
        <fullName evidence="4">Iron-containing alcohol dehydrogenase</fullName>
    </submittedName>
</protein>
<dbReference type="InterPro" id="IPR056798">
    <property type="entry name" value="ADH_Fe_C"/>
</dbReference>
<evidence type="ECO:0000259" key="2">
    <source>
        <dbReference type="Pfam" id="PF00465"/>
    </source>
</evidence>
<evidence type="ECO:0000256" key="1">
    <source>
        <dbReference type="ARBA" id="ARBA00023002"/>
    </source>
</evidence>
<organism evidence="4 5">
    <name type="scientific">Parabacteroides faecalis</name>
    <dbReference type="NCBI Taxonomy" id="2924040"/>
    <lineage>
        <taxon>Bacteria</taxon>
        <taxon>Pseudomonadati</taxon>
        <taxon>Bacteroidota</taxon>
        <taxon>Bacteroidia</taxon>
        <taxon>Bacteroidales</taxon>
        <taxon>Tannerellaceae</taxon>
        <taxon>Parabacteroides</taxon>
    </lineage>
</organism>
<feature type="domain" description="Alcohol dehydrogenase iron-type/glycerol dehydrogenase GldA" evidence="2">
    <location>
        <begin position="9"/>
        <end position="183"/>
    </location>
</feature>
<feature type="domain" description="Fe-containing alcohol dehydrogenase-like C-terminal" evidence="3">
    <location>
        <begin position="195"/>
        <end position="395"/>
    </location>
</feature>
<evidence type="ECO:0000313" key="4">
    <source>
        <dbReference type="EMBL" id="MCJ2381903.1"/>
    </source>
</evidence>
<accession>A0ABT0C4S3</accession>
<dbReference type="PANTHER" id="PTHR43633">
    <property type="entry name" value="ALCOHOL DEHYDROGENASE YQHD"/>
    <property type="match status" value="1"/>
</dbReference>
<dbReference type="SUPFAM" id="SSF56796">
    <property type="entry name" value="Dehydroquinate synthase-like"/>
    <property type="match status" value="1"/>
</dbReference>
<keyword evidence="5" id="KW-1185">Reference proteome</keyword>
<sequence>MKNFEYYNPVRVIFGAGEVSRCGEEAKKLGTKVCLVSYKELSFLKPLLERIEELLTKEGLSVYPFYEIEENPEITVVAAGVDLCRKQGIDLVIGVGGGSAMDAAKAIAAGVYYKGDLWQMVYSRHSVVSAIPPEKSLPTMMIPTLPATGSEMNLCAVVSNRALQEKSYIWAPCLYPKTSIIDPELTVSLPPFQTACAAADTISHVLEIYLNGEDDSDLQHYFQEGVMRTVMDNIDKVLADPKNISARSHLQWAATCAINGWASPGDAWTPIHQVGHVLTALYKVPHGASLAILMPAWMEVMYPRKKDIYFRFATHVMGICPDGKSQEEVIRESITSFKAFLKRIGTPLSLTDMQVKNPDIPLIVQQVVKISFGSDGYLACNPPVSQEDIIEVLNKVL</sequence>
<keyword evidence="1" id="KW-0560">Oxidoreductase</keyword>
<dbReference type="CDD" id="cd08187">
    <property type="entry name" value="BDH"/>
    <property type="match status" value="1"/>
</dbReference>